<feature type="transmembrane region" description="Helical" evidence="26">
    <location>
        <begin position="1166"/>
        <end position="1186"/>
    </location>
</feature>
<proteinExistence type="inferred from homology"/>
<feature type="compositionally biased region" description="Gly residues" evidence="25">
    <location>
        <begin position="14"/>
        <end position="38"/>
    </location>
</feature>
<keyword evidence="6 23" id="KW-0109">Calcium transport</keyword>
<feature type="transmembrane region" description="Helical" evidence="26">
    <location>
        <begin position="1320"/>
        <end position="1343"/>
    </location>
</feature>
<feature type="region of interest" description="Disordered" evidence="25">
    <location>
        <begin position="1714"/>
        <end position="1756"/>
    </location>
</feature>
<reference evidence="30" key="3">
    <citation type="submission" date="2025-09" db="UniProtKB">
        <authorList>
            <consortium name="Ensembl"/>
        </authorList>
    </citation>
    <scope>IDENTIFICATION</scope>
</reference>
<evidence type="ECO:0000256" key="24">
    <source>
        <dbReference type="SAM" id="Coils"/>
    </source>
</evidence>
<feature type="binding site" evidence="22">
    <location>
        <position position="643"/>
    </location>
    <ligand>
        <name>Ca(2+)</name>
        <dbReference type="ChEBI" id="CHEBI:29108"/>
    </ligand>
</feature>
<evidence type="ECO:0000256" key="26">
    <source>
        <dbReference type="SAM" id="Phobius"/>
    </source>
</evidence>
<feature type="binding site" evidence="22">
    <location>
        <position position="1180"/>
    </location>
    <ligand>
        <name>Ca(2+)</name>
        <dbReference type="ChEBI" id="CHEBI:29108"/>
    </ligand>
</feature>
<dbReference type="InterPro" id="IPR002077">
    <property type="entry name" value="VDCCAlpha1"/>
</dbReference>
<dbReference type="GO" id="GO:0005891">
    <property type="term" value="C:voltage-gated calcium channel complex"/>
    <property type="evidence" value="ECO:0007669"/>
    <property type="project" value="InterPro"/>
</dbReference>
<evidence type="ECO:0000256" key="17">
    <source>
        <dbReference type="ARBA" id="ARBA00023180"/>
    </source>
</evidence>
<dbReference type="FunFam" id="1.20.120.350:FF:000013">
    <property type="entry name" value="Voltage-dependent N-type calcium channel subunit alpha"/>
    <property type="match status" value="1"/>
</dbReference>
<feature type="compositionally biased region" description="Basic and acidic residues" evidence="25">
    <location>
        <begin position="842"/>
        <end position="856"/>
    </location>
</feature>
<evidence type="ECO:0000259" key="29">
    <source>
        <dbReference type="Pfam" id="PF16905"/>
    </source>
</evidence>
<evidence type="ECO:0000259" key="28">
    <source>
        <dbReference type="Pfam" id="PF08763"/>
    </source>
</evidence>
<keyword evidence="24" id="KW-0175">Coiled coil</keyword>
<evidence type="ECO:0000256" key="9">
    <source>
        <dbReference type="ARBA" id="ARBA00022723"/>
    </source>
</evidence>
<feature type="binding site" evidence="22">
    <location>
        <position position="309"/>
    </location>
    <ligand>
        <name>Ca(2+)</name>
        <dbReference type="ChEBI" id="CHEBI:29108"/>
    </ligand>
</feature>
<evidence type="ECO:0000256" key="16">
    <source>
        <dbReference type="ARBA" id="ARBA00023157"/>
    </source>
</evidence>
<evidence type="ECO:0000256" key="14">
    <source>
        <dbReference type="ARBA" id="ARBA00023065"/>
    </source>
</evidence>
<feature type="region of interest" description="Disordered" evidence="25">
    <location>
        <begin position="1901"/>
        <end position="1922"/>
    </location>
</feature>
<feature type="transmembrane region" description="Helical" evidence="26">
    <location>
        <begin position="1207"/>
        <end position="1234"/>
    </location>
</feature>
<feature type="transmembrane region" description="Helical" evidence="26">
    <location>
        <begin position="1355"/>
        <end position="1379"/>
    </location>
</feature>
<dbReference type="GO" id="GO:0045202">
    <property type="term" value="C:synapse"/>
    <property type="evidence" value="ECO:0007669"/>
    <property type="project" value="GOC"/>
</dbReference>
<dbReference type="GO" id="GO:0008331">
    <property type="term" value="F:high voltage-gated calcium channel activity"/>
    <property type="evidence" value="ECO:0007669"/>
    <property type="project" value="TreeGrafter"/>
</dbReference>
<dbReference type="FunFam" id="1.10.287.70:FF:000025">
    <property type="entry name" value="Voltage-dependent R-type calcium channel subunit alpha"/>
    <property type="match status" value="1"/>
</dbReference>
<feature type="compositionally biased region" description="Basic and acidic residues" evidence="25">
    <location>
        <begin position="1858"/>
        <end position="1868"/>
    </location>
</feature>
<feature type="region of interest" description="Disordered" evidence="25">
    <location>
        <begin position="1949"/>
        <end position="1974"/>
    </location>
</feature>
<feature type="domain" description="Ion transport" evidence="27">
    <location>
        <begin position="1286"/>
        <end position="1533"/>
    </location>
</feature>
<comment type="subcellular location">
    <subcellularLocation>
        <location evidence="1 23">Membrane</location>
        <topology evidence="1 23">Multi-pass membrane protein</topology>
    </subcellularLocation>
</comment>
<evidence type="ECO:0000256" key="12">
    <source>
        <dbReference type="ARBA" id="ARBA00022882"/>
    </source>
</evidence>
<name>A0AAQ4NVQ6_GASAC</name>
<dbReference type="GO" id="GO:0098703">
    <property type="term" value="P:calcium ion import across plasma membrane"/>
    <property type="evidence" value="ECO:0007669"/>
    <property type="project" value="TreeGrafter"/>
</dbReference>
<dbReference type="InterPro" id="IPR027359">
    <property type="entry name" value="Volt_channel_dom_sf"/>
</dbReference>
<dbReference type="Pfam" id="PF08763">
    <property type="entry name" value="Ca_chan_IQ"/>
    <property type="match status" value="1"/>
</dbReference>
<dbReference type="GO" id="GO:0043025">
    <property type="term" value="C:neuronal cell body"/>
    <property type="evidence" value="ECO:0007669"/>
    <property type="project" value="TreeGrafter"/>
</dbReference>
<evidence type="ECO:0000256" key="25">
    <source>
        <dbReference type="SAM" id="MobiDB-lite"/>
    </source>
</evidence>
<feature type="compositionally biased region" description="Basic residues" evidence="25">
    <location>
        <begin position="1720"/>
        <end position="1734"/>
    </location>
</feature>
<feature type="compositionally biased region" description="Basic and acidic residues" evidence="25">
    <location>
        <begin position="882"/>
        <end position="892"/>
    </location>
</feature>
<feature type="transmembrane region" description="Helical" evidence="26">
    <location>
        <begin position="295"/>
        <end position="316"/>
    </location>
</feature>
<evidence type="ECO:0000256" key="15">
    <source>
        <dbReference type="ARBA" id="ARBA00023136"/>
    </source>
</evidence>
<feature type="coiled-coil region" evidence="24">
    <location>
        <begin position="685"/>
        <end position="712"/>
    </location>
</feature>
<dbReference type="Gene3D" id="1.10.287.70">
    <property type="match status" value="4"/>
</dbReference>
<keyword evidence="7 23" id="KW-0107">Calcium channel</keyword>
<dbReference type="SUPFAM" id="SSF81324">
    <property type="entry name" value="Voltage-gated potassium channels"/>
    <property type="match status" value="4"/>
</dbReference>
<dbReference type="Pfam" id="PF16905">
    <property type="entry name" value="GPHH"/>
    <property type="match status" value="1"/>
</dbReference>
<feature type="transmembrane region" description="Helical" evidence="26">
    <location>
        <begin position="1025"/>
        <end position="1052"/>
    </location>
</feature>
<feature type="transmembrane region" description="Helical" evidence="26">
    <location>
        <begin position="665"/>
        <end position="689"/>
    </location>
</feature>
<reference evidence="30" key="2">
    <citation type="submission" date="2025-08" db="UniProtKB">
        <authorList>
            <consortium name="Ensembl"/>
        </authorList>
    </citation>
    <scope>IDENTIFICATION</scope>
</reference>
<dbReference type="InterPro" id="IPR014873">
    <property type="entry name" value="VDCC_a1su_IQ"/>
</dbReference>
<feature type="compositionally biased region" description="Basic and acidic residues" evidence="25">
    <location>
        <begin position="786"/>
        <end position="810"/>
    </location>
</feature>
<evidence type="ECO:0000256" key="3">
    <source>
        <dbReference type="ARBA" id="ARBA00016353"/>
    </source>
</evidence>
<feature type="transmembrane region" description="Helical" evidence="26">
    <location>
        <begin position="489"/>
        <end position="509"/>
    </location>
</feature>
<feature type="transmembrane region" description="Helical" evidence="26">
    <location>
        <begin position="1499"/>
        <end position="1522"/>
    </location>
</feature>
<dbReference type="InterPro" id="IPR005821">
    <property type="entry name" value="Ion_trans_dom"/>
</dbReference>
<dbReference type="Gene3D" id="1.20.120.350">
    <property type="entry name" value="Voltage-gated potassium channels. Chain C"/>
    <property type="match status" value="3"/>
</dbReference>
<dbReference type="Gene3D" id="1.10.238.10">
    <property type="entry name" value="EF-hand"/>
    <property type="match status" value="1"/>
</dbReference>
<keyword evidence="12 23" id="KW-0851">Voltage-gated channel</keyword>
<feature type="transmembrane region" description="Helical" evidence="26">
    <location>
        <begin position="1400"/>
        <end position="1429"/>
    </location>
</feature>
<feature type="transmembrane region" description="Helical" evidence="26">
    <location>
        <begin position="589"/>
        <end position="611"/>
    </location>
</feature>
<evidence type="ECO:0000256" key="19">
    <source>
        <dbReference type="ARBA" id="ARBA00031096"/>
    </source>
</evidence>
<feature type="compositionally biased region" description="Basic and acidic residues" evidence="25">
    <location>
        <begin position="1735"/>
        <end position="1748"/>
    </location>
</feature>
<evidence type="ECO:0000256" key="8">
    <source>
        <dbReference type="ARBA" id="ARBA00022692"/>
    </source>
</evidence>
<comment type="similarity">
    <text evidence="2">Belongs to the calcium channel alpha-1 subunit (TC 1.A.1.11) family. CACNA1B subfamily.</text>
</comment>
<evidence type="ECO:0000256" key="13">
    <source>
        <dbReference type="ARBA" id="ARBA00022989"/>
    </source>
</evidence>
<feature type="compositionally biased region" description="Low complexity" evidence="25">
    <location>
        <begin position="431"/>
        <end position="442"/>
    </location>
</feature>
<keyword evidence="15 26" id="KW-0472">Membrane</keyword>
<feature type="domain" description="Ion transport" evidence="27">
    <location>
        <begin position="1084"/>
        <end position="1240"/>
    </location>
</feature>
<feature type="domain" description="Voltage-dependent L-type calcium channel IQ-associated" evidence="29">
    <location>
        <begin position="1543"/>
        <end position="1596"/>
    </location>
</feature>
<evidence type="ECO:0000256" key="10">
    <source>
        <dbReference type="ARBA" id="ARBA00022737"/>
    </source>
</evidence>
<keyword evidence="11 22" id="KW-0106">Calcium</keyword>
<keyword evidence="10" id="KW-0677">Repeat</keyword>
<feature type="transmembrane region" description="Helical" evidence="26">
    <location>
        <begin position="1290"/>
        <end position="1308"/>
    </location>
</feature>
<keyword evidence="14" id="KW-0406">Ion transport</keyword>
<dbReference type="PANTHER" id="PTHR45628">
    <property type="entry name" value="VOLTAGE-DEPENDENT CALCIUM CHANNEL TYPE A SUBUNIT ALPHA-1"/>
    <property type="match status" value="1"/>
</dbReference>
<organism evidence="30 31">
    <name type="scientific">Gasterosteus aculeatus aculeatus</name>
    <name type="common">three-spined stickleback</name>
    <dbReference type="NCBI Taxonomy" id="481459"/>
    <lineage>
        <taxon>Eukaryota</taxon>
        <taxon>Metazoa</taxon>
        <taxon>Chordata</taxon>
        <taxon>Craniata</taxon>
        <taxon>Vertebrata</taxon>
        <taxon>Euteleostomi</taxon>
        <taxon>Actinopterygii</taxon>
        <taxon>Neopterygii</taxon>
        <taxon>Teleostei</taxon>
        <taxon>Neoteleostei</taxon>
        <taxon>Acanthomorphata</taxon>
        <taxon>Eupercaria</taxon>
        <taxon>Perciformes</taxon>
        <taxon>Cottioidei</taxon>
        <taxon>Gasterosteales</taxon>
        <taxon>Gasterosteidae</taxon>
        <taxon>Gasterosteus</taxon>
    </lineage>
</organism>
<feature type="region of interest" description="Disordered" evidence="25">
    <location>
        <begin position="413"/>
        <end position="442"/>
    </location>
</feature>
<dbReference type="Gene3D" id="6.10.250.2500">
    <property type="match status" value="1"/>
</dbReference>
<evidence type="ECO:0000259" key="27">
    <source>
        <dbReference type="Pfam" id="PF00520"/>
    </source>
</evidence>
<feature type="region of interest" description="Disordered" evidence="25">
    <location>
        <begin position="772"/>
        <end position="959"/>
    </location>
</feature>
<keyword evidence="5" id="KW-0597">Phosphoprotein</keyword>
<accession>A0AAQ4NVQ6</accession>
<feature type="transmembrane region" description="Helical" evidence="26">
    <location>
        <begin position="464"/>
        <end position="483"/>
    </location>
</feature>
<feature type="transmembrane region" description="Helical" evidence="26">
    <location>
        <begin position="169"/>
        <end position="189"/>
    </location>
</feature>
<evidence type="ECO:0000256" key="1">
    <source>
        <dbReference type="ARBA" id="ARBA00004141"/>
    </source>
</evidence>
<keyword evidence="9 22" id="KW-0479">Metal-binding</keyword>
<comment type="function">
    <text evidence="21">Voltage-sensitive calcium channels (VSCC) mediate the entry of calcium ions into excitable cells and are also involved in a variety of calcium-dependent processes, including muscle contraction, hormone or neurotransmitter release, gene expression, cell motility, cell division and cell death. This alpha-1B subunit gives rise to N-type calcium currents. N-type calcium channels belong to the 'high-voltage activated' (HVA) group. They are involved in pain signaling. Calcium channels containing alpha-1B subunit may play a role in directed migration of immature neurons. Mediates Ca(2+) release probability at hippocampal neuronal soma and synaptic terminals.</text>
</comment>
<dbReference type="InterPro" id="IPR031649">
    <property type="entry name" value="GPHH_dom"/>
</dbReference>
<evidence type="ECO:0000256" key="18">
    <source>
        <dbReference type="ARBA" id="ARBA00023303"/>
    </source>
</evidence>
<evidence type="ECO:0000256" key="5">
    <source>
        <dbReference type="ARBA" id="ARBA00022553"/>
    </source>
</evidence>
<keyword evidence="18" id="KW-0407">Ion channel</keyword>
<feature type="transmembrane region" description="Helical" evidence="26">
    <location>
        <begin position="224"/>
        <end position="247"/>
    </location>
</feature>
<keyword evidence="4" id="KW-0813">Transport</keyword>
<comment type="catalytic activity">
    <reaction evidence="20">
        <text>Ca(2+)(in) = Ca(2+)(out)</text>
        <dbReference type="Rhea" id="RHEA:29671"/>
        <dbReference type="ChEBI" id="CHEBI:29108"/>
    </reaction>
</comment>
<protein>
    <recommendedName>
        <fullName evidence="3">Voltage-dependent N-type calcium channel subunit alpha-1B</fullName>
    </recommendedName>
    <alternativeName>
        <fullName evidence="19">Voltage-gated calcium channel subunit alpha Cav2.2</fullName>
    </alternativeName>
</protein>
<evidence type="ECO:0000313" key="30">
    <source>
        <dbReference type="Ensembl" id="ENSGACP00000029778.1"/>
    </source>
</evidence>
<dbReference type="GO" id="GO:0007268">
    <property type="term" value="P:chemical synaptic transmission"/>
    <property type="evidence" value="ECO:0007669"/>
    <property type="project" value="TreeGrafter"/>
</dbReference>
<feature type="region of interest" description="Disordered" evidence="25">
    <location>
        <begin position="1799"/>
        <end position="1887"/>
    </location>
</feature>
<keyword evidence="16" id="KW-1015">Disulfide bond</keyword>
<keyword evidence="31" id="KW-1185">Reference proteome</keyword>
<feature type="transmembrane region" description="Helical" evidence="26">
    <location>
        <begin position="328"/>
        <end position="350"/>
    </location>
</feature>
<keyword evidence="8 26" id="KW-0812">Transmembrane</keyword>
<feature type="transmembrane region" description="Helical" evidence="26">
    <location>
        <begin position="994"/>
        <end position="1013"/>
    </location>
</feature>
<keyword evidence="13 26" id="KW-1133">Transmembrane helix</keyword>
<dbReference type="FunFam" id="1.20.120.350:FF:000001">
    <property type="entry name" value="Voltage-dependent L-type calcium channel subunit alpha"/>
    <property type="match status" value="1"/>
</dbReference>
<feature type="region of interest" description="Disordered" evidence="25">
    <location>
        <begin position="1"/>
        <end position="41"/>
    </location>
</feature>
<evidence type="ECO:0000256" key="7">
    <source>
        <dbReference type="ARBA" id="ARBA00022673"/>
    </source>
</evidence>
<evidence type="ECO:0000256" key="21">
    <source>
        <dbReference type="ARBA" id="ARBA00049617"/>
    </source>
</evidence>
<evidence type="ECO:0000256" key="6">
    <source>
        <dbReference type="ARBA" id="ARBA00022568"/>
    </source>
</evidence>
<dbReference type="Proteomes" id="UP000007635">
    <property type="component" value="Chromosome XIV"/>
</dbReference>
<feature type="transmembrane region" description="Helical" evidence="26">
    <location>
        <begin position="98"/>
        <end position="115"/>
    </location>
</feature>
<feature type="domain" description="Ion transport" evidence="27">
    <location>
        <begin position="462"/>
        <end position="698"/>
    </location>
</feature>
<evidence type="ECO:0000256" key="22">
    <source>
        <dbReference type="PIRSR" id="PIRSR602077-1"/>
    </source>
</evidence>
<feature type="compositionally biased region" description="Gly residues" evidence="25">
    <location>
        <begin position="921"/>
        <end position="930"/>
    </location>
</feature>
<reference evidence="30 31" key="1">
    <citation type="journal article" date="2021" name="G3 (Bethesda)">
        <title>Improved contiguity of the threespine stickleback genome using long-read sequencing.</title>
        <authorList>
            <person name="Nath S."/>
            <person name="Shaw D.E."/>
            <person name="White M.A."/>
        </authorList>
    </citation>
    <scope>NUCLEOTIDE SEQUENCE [LARGE SCALE GENOMIC DNA]</scope>
    <source>
        <strain evidence="30 31">Lake Benthic</strain>
    </source>
</reference>
<keyword evidence="17" id="KW-0325">Glycoprotein</keyword>
<evidence type="ECO:0000256" key="4">
    <source>
        <dbReference type="ARBA" id="ARBA00022448"/>
    </source>
</evidence>
<feature type="transmembrane region" description="Helical" evidence="26">
    <location>
        <begin position="136"/>
        <end position="157"/>
    </location>
</feature>
<dbReference type="Ensembl" id="ENSGACT00000049409.1">
    <property type="protein sequence ID" value="ENSGACP00000029778.1"/>
    <property type="gene ID" value="ENSGACG00000018069.2"/>
</dbReference>
<dbReference type="GeneTree" id="ENSGT00940000155275"/>
<evidence type="ECO:0000256" key="23">
    <source>
        <dbReference type="RuleBase" id="RU003808"/>
    </source>
</evidence>
<dbReference type="InterPro" id="IPR050599">
    <property type="entry name" value="VDCC_alpha-1_subunit"/>
</dbReference>
<dbReference type="Pfam" id="PF00520">
    <property type="entry name" value="Ion_trans"/>
    <property type="match status" value="4"/>
</dbReference>
<feature type="domain" description="Ion transport" evidence="27">
    <location>
        <begin position="100"/>
        <end position="360"/>
    </location>
</feature>
<dbReference type="FunFam" id="1.10.287.70:FF:000023">
    <property type="entry name" value="Voltage-dependent R-type calcium channel subunit alpha"/>
    <property type="match status" value="1"/>
</dbReference>
<feature type="domain" description="Voltage-dependent calcium channel alpha-1 subunit IQ" evidence="28">
    <location>
        <begin position="1606"/>
        <end position="1656"/>
    </location>
</feature>
<dbReference type="FunFam" id="1.10.238.10:FF:000063">
    <property type="entry name" value="Voltage-dependent N-type calcium channel subunit alpha"/>
    <property type="match status" value="1"/>
</dbReference>
<dbReference type="PANTHER" id="PTHR45628:SF6">
    <property type="entry name" value="VOLTAGE-DEPENDENT N-TYPE CALCIUM CHANNEL SUBUNIT ALPHA-1B"/>
    <property type="match status" value="1"/>
</dbReference>
<feature type="transmembrane region" description="Helical" evidence="26">
    <location>
        <begin position="1098"/>
        <end position="1119"/>
    </location>
</feature>
<evidence type="ECO:0000256" key="2">
    <source>
        <dbReference type="ARBA" id="ARBA00005685"/>
    </source>
</evidence>
<evidence type="ECO:0000256" key="11">
    <source>
        <dbReference type="ARBA" id="ARBA00022837"/>
    </source>
</evidence>
<feature type="transmembrane region" description="Helical" evidence="26">
    <location>
        <begin position="1072"/>
        <end position="1091"/>
    </location>
</feature>
<dbReference type="PRINTS" id="PR00167">
    <property type="entry name" value="CACHANNEL"/>
</dbReference>
<evidence type="ECO:0000256" key="20">
    <source>
        <dbReference type="ARBA" id="ARBA00036634"/>
    </source>
</evidence>
<dbReference type="GO" id="GO:0046872">
    <property type="term" value="F:metal ion binding"/>
    <property type="evidence" value="ECO:0007669"/>
    <property type="project" value="UniProtKB-KW"/>
</dbReference>
<evidence type="ECO:0000313" key="31">
    <source>
        <dbReference type="Proteomes" id="UP000007635"/>
    </source>
</evidence>
<dbReference type="FunFam" id="1.20.120.350:FF:000015">
    <property type="entry name" value="Voltage-dependent N-type calcium channel subunit alpha"/>
    <property type="match status" value="1"/>
</dbReference>
<sequence>MPRFAEDLPTRYGGNAGGGGRGGPGAGRGGARGGGAPGGQRVYKQSMAQRARTMAIYNPNPVKQNCLTVNRSLFIFREDNLIRKYAKRITEWPYPSKQGYMILATIIANCIVLALEQHLPASDKTPMSERLDDTEPYFIGIFCFEAAIKIIALGFAFHKGSYLRNGWNVMDFVVVLTGILATVGSDFDLRTLRAVRVLRPLKLVSGIPSLQVVLKSIMKAMVPLLQIGLLLFFAIVMFAIIGVEFYMGKFHTTCFKNETGESHSPSPPARLCPDGTQCREYWTGPNFGITNFDNILFAVLTVFQCITMEGWVDILYSTNDVAGNTWNWLYFIPLIIIGSFFMLNLVLGVLSGEFAKERERVEKRQEFLKLRRQQQIERELTGYLEWICKAVLKRGKVKKGKNDLISAEEGEDPFADISSVPPPGSPFGRASMKSGGKMDSSSYFRRKEKRTRFFIRRMVKAQSFYWIVLCLVGLNTLCVAIVHYDQPDWLTTALYTAEIVFLGLFLTEMSLKMYGLGARNYFHSSFNCFDFGVIVGSICEVIWDMIKPGASFGISVLRALRLLRIFKVTKYWNSLRNLVVSLLNSMKSIISLLFLLFLFIVVFALLGMQLFGGQFNFEDETPTTNFDTFPAAILTVFQILTGEDWNAVMYHGIESQGGVRRGMFSSVYFIVLTLFGNYTLLNVFLAIAVDNLANAQELTKDEEEQEEAANKKLALQKALEVKEVSPISAANISITAKEQQRSAKAMSVWEQRTNQLRRHNIRTSSEALFNELDPEERLQKSSTLHLHPDTKTHLDRPLVVEAKNGDKPSRPPEGPWEESGNPRQDGVGDNFHSHHTHHSRSRDHNGDGAQVRDSRGESGNGRDGGQGHRHHRQAGSPEEEAKDCRSGGEERGHRHHHFHRAPKEGNGLMANGAQGERRGRGGGGGGGGDSNGERKGRGSRMVRAQSTLEGDDCKRNKNGTKGHSEQLKAYFYISLCVWSCSVRRLCHYVVNLRYFEMCILMVITMSSIALAAEDPVQANAPRNNVMFFSFCLVFAFSRGQTASSFLVIYLIYLSTLRFSHTLQPTYIASDLLYFPIEWSVYFFQAVFDCVVNSLKNVLNILIVYMLFMFIFAVIAVQLFKGKFFYCTDESKALEKDCRGQFLDYHKDDVAAQPREWKKYEFHYDNVLWAFLTLFTVSTGEGWPLVLKHSVDATYEDKGPSPGFRMETSIFYVVYFVVFPFFFVNIFVALIIITFQEQGDKAMSECSLEKNERACIDFAINARPLTRYMPENKQSFQYRMWKFVVSPPFEYAIMTLIALNTVVLMMKFYGAPDLYESMLKYLNIVFTALFTLECILKIIAFGPLNYLKAAWNVFDFVTVLGSITDILVTEIKVSMINLSFLRLFRAARLIKLLRQGYTIRILLWTFVQSFKALPYVCLLIAMLFFIYAIIGMQVFGNIDLNEETAINLHNNFQTFFQALTLLFRSATGEAWHEIMLACLSNRPCDVHSGTVGKECGSDFAYFYFVSFIFLCSFLMLNLFVAVIMDNFEYLTRDASILGPHHLDEFIRVWAEYDPAACGRICYQDMYKLLRFISPPLGLGKKCPNRVAYKRLVRMNMPIAEDRTVHFTSTLMALIRTALDIKLASGVLAQHLCDADLKREIHRVWPSLSQKTVDLLHARPSAPLVLLTPLRLSLSPSKPIVDLSPIRRSASSLTPQRYQEVGLSEYDLERPGLAQAEGQDRAHHHHHHHRCHRRRDKDKDKKQTSMDRAESMQPSSTVVTLEYASTSLQRGRFPGFFMFVYLQSLLSCVFPQHGSSVVLAGPGTLPSGSSTPGRGRRQLPQTPLTPRPAVSYKTANSSPLQPGAGAAAATGHHTRCSRGLSEHDRLHWGTDESPIPVTRIGSDPNLNRQSQVASQEALLEEDFQDTVSSHGRGRSARTAASTTASTSHAAAASAAAQGRAGAVPNGFHFTLGVNSASGPGGRGTGSLREREEEDWC</sequence>